<dbReference type="CTD" id="200159"/>
<dbReference type="Proteomes" id="UP000695026">
    <property type="component" value="Unplaced"/>
</dbReference>
<dbReference type="OrthoDB" id="10034627at2759"/>
<keyword evidence="1" id="KW-1185">Reference proteome</keyword>
<dbReference type="RefSeq" id="XP_025033477.1">
    <property type="nucleotide sequence ID" value="XM_025177709.1"/>
</dbReference>
<dbReference type="PANTHER" id="PTHR31763:SF2">
    <property type="entry name" value="CHROMOSOME 1 OPEN READING FRAME 100"/>
    <property type="match status" value="1"/>
</dbReference>
<proteinExistence type="predicted"/>
<dbReference type="OMA" id="HIWLREF"/>
<evidence type="ECO:0000313" key="2">
    <source>
        <dbReference type="RefSeq" id="XP_025033477.1"/>
    </source>
</evidence>
<dbReference type="GeneID" id="112543410"/>
<dbReference type="InterPro" id="IPR037668">
    <property type="entry name" value="SPMIP3"/>
</dbReference>
<organism evidence="1 2">
    <name type="scientific">Python bivittatus</name>
    <name type="common">Burmese python</name>
    <name type="synonym">Python molurus bivittatus</name>
    <dbReference type="NCBI Taxonomy" id="176946"/>
    <lineage>
        <taxon>Eukaryota</taxon>
        <taxon>Metazoa</taxon>
        <taxon>Chordata</taxon>
        <taxon>Craniata</taxon>
        <taxon>Vertebrata</taxon>
        <taxon>Euteleostomi</taxon>
        <taxon>Lepidosauria</taxon>
        <taxon>Squamata</taxon>
        <taxon>Bifurcata</taxon>
        <taxon>Unidentata</taxon>
        <taxon>Episquamata</taxon>
        <taxon>Toxicofera</taxon>
        <taxon>Serpentes</taxon>
        <taxon>Henophidia</taxon>
        <taxon>Pythonidae</taxon>
        <taxon>Python</taxon>
    </lineage>
</organism>
<protein>
    <submittedName>
        <fullName evidence="2">Uncharacterized protein C1orf100 homolog</fullName>
    </submittedName>
</protein>
<dbReference type="KEGG" id="pbi:112543410"/>
<dbReference type="PANTHER" id="PTHR31763">
    <property type="entry name" value="HYPOTHETICAL PROTEIN LOC689766"/>
    <property type="match status" value="1"/>
</dbReference>
<dbReference type="Pfam" id="PF17670">
    <property type="entry name" value="DUF5530"/>
    <property type="match status" value="1"/>
</dbReference>
<accession>A0A9F5J624</accession>
<sequence length="151" mass="17666">MDLSTKKPVSDIDGSFVHSFIHSTRTIFHPGKDVIGYFPGQLARLYIAYPPERQLRPFAKLQPAPEKEEIIYPHEFDYLILQQYIHYQSAKMKVFDWYTRTTYKEAFTLPCFKKGSAEDSYRQRSDAEILSLWKSTSAMKKDRVKPSFMGV</sequence>
<dbReference type="AlphaFoldDB" id="A0A9F5J624"/>
<gene>
    <name evidence="2" type="primary">CUNH1orf100</name>
</gene>
<evidence type="ECO:0000313" key="1">
    <source>
        <dbReference type="Proteomes" id="UP000695026"/>
    </source>
</evidence>
<name>A0A9F5J624_PYTBI</name>
<reference evidence="2" key="1">
    <citation type="submission" date="2025-08" db="UniProtKB">
        <authorList>
            <consortium name="RefSeq"/>
        </authorList>
    </citation>
    <scope>IDENTIFICATION</scope>
    <source>
        <tissue evidence="2">Liver</tissue>
    </source>
</reference>